<dbReference type="KEGG" id="clus:A9F13_07g00990"/>
<dbReference type="AlphaFoldDB" id="A0AA91T254"/>
<dbReference type="Proteomes" id="UP000195602">
    <property type="component" value="Unassembled WGS sequence"/>
</dbReference>
<accession>A0AA91T254</accession>
<evidence type="ECO:0000313" key="1">
    <source>
        <dbReference type="EMBL" id="OVF08645.1"/>
    </source>
</evidence>
<dbReference type="Pfam" id="PF08579">
    <property type="entry name" value="RPM2"/>
    <property type="match status" value="1"/>
</dbReference>
<reference evidence="1 2" key="1">
    <citation type="submission" date="2017-04" db="EMBL/GenBank/DDBJ databases">
        <title>Draft genome of the yeast Clavispora lusitaniae type strain CBS 6936.</title>
        <authorList>
            <person name="Durrens P."/>
            <person name="Klopp C."/>
            <person name="Biteau N."/>
            <person name="Fitton-Ouhabi V."/>
            <person name="Dementhon K."/>
            <person name="Accoceberry I."/>
            <person name="Sherman D.J."/>
            <person name="Noel T."/>
        </authorList>
    </citation>
    <scope>NUCLEOTIDE SEQUENCE [LARGE SCALE GENOMIC DNA]</scope>
    <source>
        <strain evidence="1 2">CBS 6936</strain>
    </source>
</reference>
<proteinExistence type="predicted"/>
<organism evidence="1 2">
    <name type="scientific">Clavispora lusitaniae</name>
    <name type="common">Candida lusitaniae</name>
    <dbReference type="NCBI Taxonomy" id="36911"/>
    <lineage>
        <taxon>Eukaryota</taxon>
        <taxon>Fungi</taxon>
        <taxon>Dikarya</taxon>
        <taxon>Ascomycota</taxon>
        <taxon>Saccharomycotina</taxon>
        <taxon>Pichiomycetes</taxon>
        <taxon>Metschnikowiaceae</taxon>
        <taxon>Clavispora</taxon>
    </lineage>
</organism>
<sequence>MHPRFVKGARGEKVRFFQSSIPYLNNNALTLYSSGKTAPWTSEEPHPSSHRILSLSNGHYGIYFTLINHELRREDRSQLSDQAAPVLVLFVPKSYRPFFPEFFISKANSDINKSISELKSVSRKFLSTWSLVRPKGILSLYGGRRHYSTSSKVPSENIPEKEEDDFESSFQKSQVDKIVNTFISHECPEDLNVIYPLYQGLKRNHIPLPSVHEYNIVLKSISMRELDSQCTISAIESKLTSLLTVYEDLLAVCSRDAAFKPNTETYNVILADIFKGALEASQIASASNIATEDYQTGLIKATEFCQVGVELFLSIKEPKELDLNTILPNMVSSINALPNVLTSKSAKALISLQDAQISNAKFYSGLIDLSRNFKTLNVLGSDNKEIYDFVSNVFNSFKSSCQLFPHLAHSEFDVYFALIQALVSNGNLAMATKFLDTILLDYKDMVLNDNTSLSSRKMDVSALISGYLDAIMASGKPEDLNRAYNLFNRFKQITYIPELTIDVLNTLINNFINRYSLLELEKLSATDQDSISKEQYTIYTKIWELYEYAAIRKDFSPAMLAMAKSQGKKVNCRDFLLSLSLDLNDHSKVSRLLKEIFLHDHIISNWNISQKVCLYLSNGVSAYGNSYYSNLLWSFVEQQGQHYSDDATELNKFLSQHVAFVLHNSVENLNLLLNSKVISRAFSNFSLETDNIHGLMSICMYFMSFIQNSPLNHHQAFKVLQFESCLINQFEDTTNHYIELSSELTQFKEALYGSFRSLFTNSPPEFCTKDVSEACKALGLETVFSSQVSSLSDDHFSLDLSAYFNVNYHGAVDRFVEGFQSGCNFNQLTWSLVMNRNFIMDVLEKDSIIKISEFTERLLKSRLEASEVMHLLGSLIELKNDKVNIEVLKHLQTNHRKVLSRDSVLNRFAEHASLTDNTYFLKIFSDDLNNLVHENKSKVWLGKLFSKLVHIGQSDRVCQFLDQDFAQVLSLNVGKPSDEFFLNVVLNALMDTGKETEVSSIFRHYFSGVEGNKLLLSSEPLLTCLINYYISNGEYETILLKFGPLQDRSSKIRQSIEFARFMASLEGKEVSKMQNSNMKETVGTVALALLQENRTKNMRDIFQENRLSARNREQLFDCLIKYLTKASRLSGQSHVAVLTYKFESVLKFCKEIRMDELSVDNLITIVRFLGAIKSKTLLNVLVNKAVCDNTIVPSFNFYFLRFTIPSPRAGLRLLEEFEKALAETGDDVNLSMVTDCAHAMV</sequence>
<evidence type="ECO:0000313" key="2">
    <source>
        <dbReference type="Proteomes" id="UP000195602"/>
    </source>
</evidence>
<name>A0AA91T254_CLALS</name>
<comment type="caution">
    <text evidence="1">The sequence shown here is derived from an EMBL/GenBank/DDBJ whole genome shotgun (WGS) entry which is preliminary data.</text>
</comment>
<dbReference type="EMBL" id="LYUB02000007">
    <property type="protein sequence ID" value="OVF08645.1"/>
    <property type="molecule type" value="Genomic_DNA"/>
</dbReference>
<gene>
    <name evidence="1" type="ORF">A9F13_07g00990</name>
</gene>
<dbReference type="InterPro" id="IPR013888">
    <property type="entry name" value="RNase_P_Rpm2_mt"/>
</dbReference>
<protein>
    <submittedName>
        <fullName evidence="1">Ribonuclease P</fullName>
    </submittedName>
</protein>